<keyword evidence="4 7" id="KW-0238">DNA-binding</keyword>
<dbReference type="GO" id="GO:0032993">
    <property type="term" value="C:protein-DNA complex"/>
    <property type="evidence" value="ECO:0007669"/>
    <property type="project" value="TreeGrafter"/>
</dbReference>
<dbReference type="EMBL" id="CP050063">
    <property type="protein sequence ID" value="QIP12343.1"/>
    <property type="molecule type" value="Genomic_DNA"/>
</dbReference>
<dbReference type="GO" id="GO:0000976">
    <property type="term" value="F:transcription cis-regulatory region binding"/>
    <property type="evidence" value="ECO:0007669"/>
    <property type="project" value="TreeGrafter"/>
</dbReference>
<feature type="domain" description="OmpR/PhoB-type" evidence="9">
    <location>
        <begin position="124"/>
        <end position="222"/>
    </location>
</feature>
<gene>
    <name evidence="10" type="ORF">G8759_06740</name>
</gene>
<dbReference type="GO" id="GO:0005829">
    <property type="term" value="C:cytosol"/>
    <property type="evidence" value="ECO:0007669"/>
    <property type="project" value="TreeGrafter"/>
</dbReference>
<dbReference type="AlphaFoldDB" id="A0A6G9AJI5"/>
<dbReference type="Proteomes" id="UP000501802">
    <property type="component" value="Chromosome"/>
</dbReference>
<dbReference type="PROSITE" id="PS51755">
    <property type="entry name" value="OMPR_PHOB"/>
    <property type="match status" value="1"/>
</dbReference>
<name>A0A6G9AJI5_9BACT</name>
<sequence>MKILIIEDERKLARFIKQGLEQHGHVADLAYSGSEGLDQVAGGLYDLVLLDLMLPGQTGFEVLKNLRAFGLTVPVMILSALSDSDKVIEGLDLGAIDYLRKPFDFNELLARIRVLQRRTHSGDNVVLRMADLEMRLVSHEVFKAGIKLELTNREFALLELFMRRIGLLVTKNEIAEKVWAADYDMGSNVIEVHIYQLRKKLDAVGTRGLIETLISRGYRLKSI</sequence>
<keyword evidence="2" id="KW-0902">Two-component regulatory system</keyword>
<evidence type="ECO:0000256" key="3">
    <source>
        <dbReference type="ARBA" id="ARBA00023015"/>
    </source>
</evidence>
<dbReference type="SMART" id="SM00862">
    <property type="entry name" value="Trans_reg_C"/>
    <property type="match status" value="1"/>
</dbReference>
<dbReference type="SMART" id="SM00448">
    <property type="entry name" value="REC"/>
    <property type="match status" value="1"/>
</dbReference>
<dbReference type="CDD" id="cd00383">
    <property type="entry name" value="trans_reg_C"/>
    <property type="match status" value="1"/>
</dbReference>
<evidence type="ECO:0000256" key="5">
    <source>
        <dbReference type="ARBA" id="ARBA00023163"/>
    </source>
</evidence>
<feature type="domain" description="Response regulatory" evidence="8">
    <location>
        <begin position="2"/>
        <end position="116"/>
    </location>
</feature>
<dbReference type="PANTHER" id="PTHR48111:SF22">
    <property type="entry name" value="REGULATOR OF RPOS"/>
    <property type="match status" value="1"/>
</dbReference>
<keyword evidence="1 6" id="KW-0597">Phosphoprotein</keyword>
<dbReference type="Pfam" id="PF00486">
    <property type="entry name" value="Trans_reg_C"/>
    <property type="match status" value="1"/>
</dbReference>
<evidence type="ECO:0000256" key="7">
    <source>
        <dbReference type="PROSITE-ProRule" id="PRU01091"/>
    </source>
</evidence>
<evidence type="ECO:0000256" key="2">
    <source>
        <dbReference type="ARBA" id="ARBA00023012"/>
    </source>
</evidence>
<dbReference type="GO" id="GO:0006355">
    <property type="term" value="P:regulation of DNA-templated transcription"/>
    <property type="evidence" value="ECO:0007669"/>
    <property type="project" value="InterPro"/>
</dbReference>
<dbReference type="RefSeq" id="WP_167206403.1">
    <property type="nucleotide sequence ID" value="NZ_CP050063.1"/>
</dbReference>
<keyword evidence="3" id="KW-0805">Transcription regulation</keyword>
<feature type="DNA-binding region" description="OmpR/PhoB-type" evidence="7">
    <location>
        <begin position="124"/>
        <end position="222"/>
    </location>
</feature>
<dbReference type="InterPro" id="IPR001867">
    <property type="entry name" value="OmpR/PhoB-type_DNA-bd"/>
</dbReference>
<evidence type="ECO:0000259" key="9">
    <source>
        <dbReference type="PROSITE" id="PS51755"/>
    </source>
</evidence>
<evidence type="ECO:0000313" key="10">
    <source>
        <dbReference type="EMBL" id="QIP12343.1"/>
    </source>
</evidence>
<feature type="modified residue" description="4-aspartylphosphate" evidence="6">
    <location>
        <position position="51"/>
    </location>
</feature>
<protein>
    <submittedName>
        <fullName evidence="10">Response regulator transcription factor</fullName>
    </submittedName>
</protein>
<evidence type="ECO:0000256" key="6">
    <source>
        <dbReference type="PROSITE-ProRule" id="PRU00169"/>
    </source>
</evidence>
<dbReference type="Gene3D" id="6.10.250.690">
    <property type="match status" value="1"/>
</dbReference>
<keyword evidence="5" id="KW-0804">Transcription</keyword>
<dbReference type="KEGG" id="spib:G8759_06740"/>
<dbReference type="GO" id="GO:0000156">
    <property type="term" value="F:phosphorelay response regulator activity"/>
    <property type="evidence" value="ECO:0007669"/>
    <property type="project" value="TreeGrafter"/>
</dbReference>
<dbReference type="InterPro" id="IPR011006">
    <property type="entry name" value="CheY-like_superfamily"/>
</dbReference>
<dbReference type="Gene3D" id="3.40.50.2300">
    <property type="match status" value="1"/>
</dbReference>
<evidence type="ECO:0000256" key="1">
    <source>
        <dbReference type="ARBA" id="ARBA00022553"/>
    </source>
</evidence>
<dbReference type="Gene3D" id="1.10.10.10">
    <property type="entry name" value="Winged helix-like DNA-binding domain superfamily/Winged helix DNA-binding domain"/>
    <property type="match status" value="1"/>
</dbReference>
<reference evidence="10 11" key="1">
    <citation type="submission" date="2020-03" db="EMBL/GenBank/DDBJ databases">
        <authorList>
            <person name="Kim M.K."/>
        </authorList>
    </citation>
    <scope>NUCLEOTIDE SEQUENCE [LARGE SCALE GENOMIC DNA]</scope>
    <source>
        <strain evidence="10 11">BT328</strain>
    </source>
</reference>
<dbReference type="InterPro" id="IPR036388">
    <property type="entry name" value="WH-like_DNA-bd_sf"/>
</dbReference>
<dbReference type="PANTHER" id="PTHR48111">
    <property type="entry name" value="REGULATOR OF RPOS"/>
    <property type="match status" value="1"/>
</dbReference>
<proteinExistence type="predicted"/>
<dbReference type="Pfam" id="PF00072">
    <property type="entry name" value="Response_reg"/>
    <property type="match status" value="1"/>
</dbReference>
<organism evidence="10 11">
    <name type="scientific">Spirosoma aureum</name>
    <dbReference type="NCBI Taxonomy" id="2692134"/>
    <lineage>
        <taxon>Bacteria</taxon>
        <taxon>Pseudomonadati</taxon>
        <taxon>Bacteroidota</taxon>
        <taxon>Cytophagia</taxon>
        <taxon>Cytophagales</taxon>
        <taxon>Cytophagaceae</taxon>
        <taxon>Spirosoma</taxon>
    </lineage>
</organism>
<dbReference type="PROSITE" id="PS50110">
    <property type="entry name" value="RESPONSE_REGULATORY"/>
    <property type="match status" value="1"/>
</dbReference>
<dbReference type="InterPro" id="IPR001789">
    <property type="entry name" value="Sig_transdc_resp-reg_receiver"/>
</dbReference>
<evidence type="ECO:0000256" key="4">
    <source>
        <dbReference type="ARBA" id="ARBA00023125"/>
    </source>
</evidence>
<keyword evidence="11" id="KW-1185">Reference proteome</keyword>
<accession>A0A6G9AJI5</accession>
<dbReference type="SUPFAM" id="SSF52172">
    <property type="entry name" value="CheY-like"/>
    <property type="match status" value="1"/>
</dbReference>
<dbReference type="InterPro" id="IPR039420">
    <property type="entry name" value="WalR-like"/>
</dbReference>
<evidence type="ECO:0000313" key="11">
    <source>
        <dbReference type="Proteomes" id="UP000501802"/>
    </source>
</evidence>
<evidence type="ECO:0000259" key="8">
    <source>
        <dbReference type="PROSITE" id="PS50110"/>
    </source>
</evidence>